<accession>A0A6H9V494</accession>
<feature type="compositionally biased region" description="Basic and acidic residues" evidence="1">
    <location>
        <begin position="557"/>
        <end position="570"/>
    </location>
</feature>
<name>A0A6H9V494_9ACTN</name>
<evidence type="ECO:0000313" key="3">
    <source>
        <dbReference type="EMBL" id="KAB1147686.1"/>
    </source>
</evidence>
<feature type="region of interest" description="Disordered" evidence="1">
    <location>
        <begin position="772"/>
        <end position="791"/>
    </location>
</feature>
<organism evidence="3 4">
    <name type="scientific">Streptomyces luteolifulvus</name>
    <dbReference type="NCBI Taxonomy" id="2615112"/>
    <lineage>
        <taxon>Bacteria</taxon>
        <taxon>Bacillati</taxon>
        <taxon>Actinomycetota</taxon>
        <taxon>Actinomycetes</taxon>
        <taxon>Kitasatosporales</taxon>
        <taxon>Streptomycetaceae</taxon>
        <taxon>Streptomyces</taxon>
    </lineage>
</organism>
<feature type="compositionally biased region" description="Low complexity" evidence="1">
    <location>
        <begin position="457"/>
        <end position="475"/>
    </location>
</feature>
<keyword evidence="4" id="KW-1185">Reference proteome</keyword>
<dbReference type="AlphaFoldDB" id="A0A6H9V494"/>
<feature type="region of interest" description="Disordered" evidence="1">
    <location>
        <begin position="374"/>
        <end position="616"/>
    </location>
</feature>
<evidence type="ECO:0000256" key="1">
    <source>
        <dbReference type="SAM" id="MobiDB-lite"/>
    </source>
</evidence>
<feature type="compositionally biased region" description="Low complexity" evidence="1">
    <location>
        <begin position="412"/>
        <end position="426"/>
    </location>
</feature>
<gene>
    <name evidence="3" type="ORF">F7R91_11380</name>
</gene>
<proteinExistence type="predicted"/>
<protein>
    <recommendedName>
        <fullName evidence="5">TPM domain-containing protein</fullName>
    </recommendedName>
</protein>
<feature type="compositionally biased region" description="Pro residues" evidence="1">
    <location>
        <begin position="571"/>
        <end position="610"/>
    </location>
</feature>
<sequence>MTSSLIRGRPRRATSHISVRVAHAVLGTAVGVVWLVLPGVTISTEPPAPAVGPGPVPVAAAQEQDETSTTGLVLPLLAVAAVGAVAGYGYVRHVRRSRTRARTTHPAAGAPVAGPLAAPPAELDARSLALLAEADDCVRTSREELGFAEARFGTAAVTPYARAVRDAEAELSAAFRMRQQYDEGVPADPSARQHALAGIVGRCQEAGRRLDTEAAGFDGLRGLEEGIGEALELAEARFRELTGRTGATDATLADLGRRYGSGATADVTGHAEQAKDRLVFATFRLNQTRQATDLGEPENAARHLRAAEGAITQAAAFVDDIDHLATSLTTAAALVPAALTGAETEIAGARKELALASMEAGQGETGGGWVTAEAGQGTAGAGGVAAEGRQGATEAGWAPRAAGQGTAEAGRTSTESGWGQSESGQGPPEADQTPKETEERPTEAGRTTTEADHAPDSAEQATTAAAPAFTEADQTPPESGPAPTGASPATEETGHAAEAGTAEAGRASAEAGPASREAGQEPPPAGDRTSAAVVRADRTSAGAEAGQEPPDAGQAADDAKDTAAADEPPHDAPPAPSAPGNAPPTTPDSAPPTTPGNPPPASPPDAPPRSPSALSPAALPAGELRARILHADVALAAVREELTAGPYDPLRALRRILGTVSPLGVGRAGVMGAVASLAARSAVALADGFVGTHRGAVGGAARTRLAEAERLLRSGTYAADLRADALARQARELAEQDVRVHGNPVAGAAEHASGLGGAVLGGVLLGGAPAGGPSASFGGPGTRARRGPAPA</sequence>
<evidence type="ECO:0008006" key="5">
    <source>
        <dbReference type="Google" id="ProtNLM"/>
    </source>
</evidence>
<evidence type="ECO:0000256" key="2">
    <source>
        <dbReference type="SAM" id="Phobius"/>
    </source>
</evidence>
<feature type="transmembrane region" description="Helical" evidence="2">
    <location>
        <begin position="72"/>
        <end position="91"/>
    </location>
</feature>
<evidence type="ECO:0000313" key="4">
    <source>
        <dbReference type="Proteomes" id="UP000442707"/>
    </source>
</evidence>
<reference evidence="3 4" key="1">
    <citation type="submission" date="2019-09" db="EMBL/GenBank/DDBJ databases">
        <title>Screening of Novel Bioactive Compounds from Soil-Associated.</title>
        <authorList>
            <person name="Zhao S."/>
        </authorList>
    </citation>
    <scope>NUCLEOTIDE SEQUENCE [LARGE SCALE GENOMIC DNA]</scope>
    <source>
        <strain evidence="3 4">HIT-DPA4</strain>
    </source>
</reference>
<keyword evidence="2" id="KW-1133">Transmembrane helix</keyword>
<comment type="caution">
    <text evidence="3">The sequence shown here is derived from an EMBL/GenBank/DDBJ whole genome shotgun (WGS) entry which is preliminary data.</text>
</comment>
<dbReference type="Proteomes" id="UP000442707">
    <property type="component" value="Unassembled WGS sequence"/>
</dbReference>
<keyword evidence="2" id="KW-0472">Membrane</keyword>
<dbReference type="RefSeq" id="WP_150947230.1">
    <property type="nucleotide sequence ID" value="NZ_VZRB01000006.1"/>
</dbReference>
<feature type="transmembrane region" description="Helical" evidence="2">
    <location>
        <begin position="21"/>
        <end position="42"/>
    </location>
</feature>
<feature type="compositionally biased region" description="Basic and acidic residues" evidence="1">
    <location>
        <begin position="432"/>
        <end position="456"/>
    </location>
</feature>
<keyword evidence="2" id="KW-0812">Transmembrane</keyword>
<feature type="compositionally biased region" description="Low complexity" evidence="1">
    <location>
        <begin position="488"/>
        <end position="517"/>
    </location>
</feature>
<dbReference type="EMBL" id="VZRB01000006">
    <property type="protein sequence ID" value="KAB1147686.1"/>
    <property type="molecule type" value="Genomic_DNA"/>
</dbReference>